<organism evidence="2 3">
    <name type="scientific">Priapulus caudatus</name>
    <name type="common">Priapulid worm</name>
    <dbReference type="NCBI Taxonomy" id="37621"/>
    <lineage>
        <taxon>Eukaryota</taxon>
        <taxon>Metazoa</taxon>
        <taxon>Ecdysozoa</taxon>
        <taxon>Scalidophora</taxon>
        <taxon>Priapulida</taxon>
        <taxon>Priapulimorpha</taxon>
        <taxon>Priapulimorphida</taxon>
        <taxon>Priapulidae</taxon>
        <taxon>Priapulus</taxon>
    </lineage>
</organism>
<gene>
    <name evidence="3" type="primary">LOC106817743</name>
</gene>
<keyword evidence="2" id="KW-1185">Reference proteome</keyword>
<protein>
    <submittedName>
        <fullName evidence="3">Uncharacterized protein LOC106817743</fullName>
    </submittedName>
</protein>
<keyword evidence="1" id="KW-1133">Transmembrane helix</keyword>
<dbReference type="Gene3D" id="3.90.550.10">
    <property type="entry name" value="Spore Coat Polysaccharide Biosynthesis Protein SpsA, Chain A"/>
    <property type="match status" value="1"/>
</dbReference>
<dbReference type="Proteomes" id="UP000695022">
    <property type="component" value="Unplaced"/>
</dbReference>
<sequence length="337" mass="38162">MLCKASAAAFVIVSALLLILLYRMIHNVPSPKGSPARPTFHLQLVVLTADRPDSLERLLASIRAAHYDGDDVTLRICADFPRNASRRPEHEACVRAAKGFTFAHGAPTVVVHARNVGMYAQWYDCWQQTDRPGHYAVIIEDDLELSPFFYRWLKAAVQFYADDASVFSVALQRGGLVARDGTAKDICSTCADPVFAYRLFASLGAAPLPRHWRPFREWVHTVSQPDGSGDFVPYVPNETLITNKWVGVAHVQRRTMPTSYLIYYMWQHGLYTVYPRLPGHSAFVCDHREIGMNFQKKVNTTGICDSSLVSHWDPEYIKFPRRPVRIGWDGIPELRQD</sequence>
<reference evidence="3" key="1">
    <citation type="submission" date="2025-08" db="UniProtKB">
        <authorList>
            <consortium name="RefSeq"/>
        </authorList>
    </citation>
    <scope>IDENTIFICATION</scope>
</reference>
<dbReference type="RefSeq" id="XP_014677913.1">
    <property type="nucleotide sequence ID" value="XM_014822427.1"/>
</dbReference>
<keyword evidence="1" id="KW-0812">Transmembrane</keyword>
<evidence type="ECO:0000313" key="2">
    <source>
        <dbReference type="Proteomes" id="UP000695022"/>
    </source>
</evidence>
<keyword evidence="1" id="KW-0472">Membrane</keyword>
<accession>A0ABM1F0E2</accession>
<dbReference type="InterPro" id="IPR029044">
    <property type="entry name" value="Nucleotide-diphossugar_trans"/>
</dbReference>
<dbReference type="SUPFAM" id="SSF53448">
    <property type="entry name" value="Nucleotide-diphospho-sugar transferases"/>
    <property type="match status" value="1"/>
</dbReference>
<dbReference type="GeneID" id="106817743"/>
<evidence type="ECO:0000313" key="3">
    <source>
        <dbReference type="RefSeq" id="XP_014677913.1"/>
    </source>
</evidence>
<dbReference type="PANTHER" id="PTHR33604">
    <property type="entry name" value="OSJNBA0004B13.7 PROTEIN"/>
    <property type="match status" value="1"/>
</dbReference>
<evidence type="ECO:0000256" key="1">
    <source>
        <dbReference type="SAM" id="Phobius"/>
    </source>
</evidence>
<feature type="transmembrane region" description="Helical" evidence="1">
    <location>
        <begin position="7"/>
        <end position="25"/>
    </location>
</feature>
<proteinExistence type="predicted"/>
<dbReference type="PANTHER" id="PTHR33604:SF3">
    <property type="entry name" value="OSJNBA0004B13.7 PROTEIN"/>
    <property type="match status" value="1"/>
</dbReference>
<name>A0ABM1F0E2_PRICU</name>